<dbReference type="PANTHER" id="PTHR43563:SF14">
    <property type="entry name" value="AMINE OXIDASE"/>
    <property type="match status" value="1"/>
</dbReference>
<protein>
    <recommendedName>
        <fullName evidence="7">Amine oxidase</fullName>
        <ecNumber evidence="7">1.4.3.-</ecNumber>
    </recommendedName>
</protein>
<evidence type="ECO:0000256" key="3">
    <source>
        <dbReference type="ARBA" id="ARBA00005995"/>
    </source>
</evidence>
<dbReference type="PRINTS" id="PR00757">
    <property type="entry name" value="AMINEOXDASEF"/>
</dbReference>
<dbReference type="AlphaFoldDB" id="A0A8S4PHZ3"/>
<dbReference type="Gene3D" id="1.10.405.10">
    <property type="entry name" value="Guanine Nucleotide Dissociation Inhibitor, domain 1"/>
    <property type="match status" value="1"/>
</dbReference>
<evidence type="ECO:0000256" key="7">
    <source>
        <dbReference type="RuleBase" id="RU362067"/>
    </source>
</evidence>
<evidence type="ECO:0000259" key="8">
    <source>
        <dbReference type="Pfam" id="PF01593"/>
    </source>
</evidence>
<comment type="subcellular location">
    <subcellularLocation>
        <location evidence="2">Mitochondrion outer membrane</location>
        <topology evidence="2">Single-pass type IV membrane protein</topology>
        <orientation evidence="2">Cytoplasmic side</orientation>
    </subcellularLocation>
</comment>
<dbReference type="Gene3D" id="3.90.660.10">
    <property type="match status" value="1"/>
</dbReference>
<dbReference type="OrthoDB" id="7777654at2759"/>
<name>A0A8S4PHZ3_OWEFU</name>
<dbReference type="GO" id="GO:0008131">
    <property type="term" value="F:primary methylamine oxidase activity"/>
    <property type="evidence" value="ECO:0007669"/>
    <property type="project" value="UniProtKB-ARBA"/>
</dbReference>
<organism evidence="9 10">
    <name type="scientific">Owenia fusiformis</name>
    <name type="common">Polychaete worm</name>
    <dbReference type="NCBI Taxonomy" id="6347"/>
    <lineage>
        <taxon>Eukaryota</taxon>
        <taxon>Metazoa</taxon>
        <taxon>Spiralia</taxon>
        <taxon>Lophotrochozoa</taxon>
        <taxon>Annelida</taxon>
        <taxon>Polychaeta</taxon>
        <taxon>Sedentaria</taxon>
        <taxon>Canalipalpata</taxon>
        <taxon>Sabellida</taxon>
        <taxon>Oweniida</taxon>
        <taxon>Oweniidae</taxon>
        <taxon>Owenia</taxon>
    </lineage>
</organism>
<dbReference type="GO" id="GO:0097621">
    <property type="term" value="F:monoamine oxidase activity"/>
    <property type="evidence" value="ECO:0007669"/>
    <property type="project" value="UniProtKB-EC"/>
</dbReference>
<evidence type="ECO:0000256" key="5">
    <source>
        <dbReference type="ARBA" id="ARBA00048448"/>
    </source>
</evidence>
<comment type="cofactor">
    <cofactor evidence="1 7">
        <name>FAD</name>
        <dbReference type="ChEBI" id="CHEBI:57692"/>
    </cofactor>
</comment>
<feature type="binding site" evidence="6">
    <location>
        <position position="17"/>
    </location>
    <ligand>
        <name>FAD</name>
        <dbReference type="ChEBI" id="CHEBI:57692"/>
    </ligand>
</feature>
<accession>A0A8S4PHZ3</accession>
<dbReference type="Proteomes" id="UP000749559">
    <property type="component" value="Unassembled WGS sequence"/>
</dbReference>
<sequence length="527" mass="58095">MTQDFNVDVVVVGGGLSGLSAAHLIQQKDASVRLLVLEAKDRVGGRTLTKKLMSSGSSEDAWDLGGQWVGRTQPKVMNLIEELGLTIFRQFHNGKKLMMLGDDKIRSYKNTIPSLSICALLDLNHFLQKVDYMCRQVPVDQPIKCKQAEAWDRMTLHSFMQKTLWTKGAKDTIDATVRIVLGVETSQISLLYFLHYGAAAGGLEPLIESNENGGQEYKIQGGAQQLSQMLVDKIGVENVWLSHPVFKITQTNSGVTIDTLNGKCVQCNRAIIAIPPMQSGRILHEPDLPCYKRELYQRMPVGHIIKFIVIYKNAFWRDQGFSGEIVCHGGPTQMEGCDSGPLGVLFDCTSPGGTPGLVGFISGKQAIQWANRTEDERKSAVLKSLVEYFGPEADQCVMYMEKDWGKESYNGGCPVSTVGPGAMTYFASGLRRPFGRLHYAGTESATQWCGFLNGAIQAGHRAAVEVMYELRPQTISGKELEGTAYCTLPSVEPLPKKSRHILRFTFALGAIVVFVAVARKAYFRIAL</sequence>
<dbReference type="SUPFAM" id="SSF51905">
    <property type="entry name" value="FAD/NAD(P)-binding domain"/>
    <property type="match status" value="1"/>
</dbReference>
<feature type="binding site" evidence="6">
    <location>
        <position position="360"/>
    </location>
    <ligand>
        <name>substrate</name>
    </ligand>
</feature>
<feature type="binding site" evidence="6">
    <location>
        <position position="245"/>
    </location>
    <ligand>
        <name>FAD</name>
        <dbReference type="ChEBI" id="CHEBI:57692"/>
    </ligand>
</feature>
<dbReference type="Pfam" id="PF01593">
    <property type="entry name" value="Amino_oxidase"/>
    <property type="match status" value="1"/>
</dbReference>
<keyword evidence="10" id="KW-1185">Reference proteome</keyword>
<gene>
    <name evidence="9" type="ORF">OFUS_LOCUS18619</name>
</gene>
<dbReference type="InterPro" id="IPR036188">
    <property type="entry name" value="FAD/NAD-bd_sf"/>
</dbReference>
<comment type="caution">
    <text evidence="9">The sequence shown here is derived from an EMBL/GenBank/DDBJ whole genome shotgun (WGS) entry which is preliminary data.</text>
</comment>
<keyword evidence="7" id="KW-0285">Flavoprotein</keyword>
<dbReference type="InterPro" id="IPR050703">
    <property type="entry name" value="Flavin_MAO"/>
</dbReference>
<evidence type="ECO:0000313" key="10">
    <source>
        <dbReference type="Proteomes" id="UP000749559"/>
    </source>
</evidence>
<dbReference type="GO" id="GO:0005741">
    <property type="term" value="C:mitochondrial outer membrane"/>
    <property type="evidence" value="ECO:0007669"/>
    <property type="project" value="UniProtKB-SubCell"/>
</dbReference>
<proteinExistence type="inferred from homology"/>
<keyword evidence="7" id="KW-1133">Transmembrane helix</keyword>
<keyword evidence="7" id="KW-0812">Transmembrane</keyword>
<dbReference type="Gene3D" id="3.50.50.60">
    <property type="entry name" value="FAD/NAD(P)-binding domain"/>
    <property type="match status" value="1"/>
</dbReference>
<feature type="domain" description="Amine oxidase" evidence="8">
    <location>
        <begin position="16"/>
        <end position="467"/>
    </location>
</feature>
<evidence type="ECO:0000256" key="2">
    <source>
        <dbReference type="ARBA" id="ARBA00004362"/>
    </source>
</evidence>
<dbReference type="InterPro" id="IPR001613">
    <property type="entry name" value="Flavin_amine_oxidase"/>
</dbReference>
<dbReference type="EC" id="1.4.3.-" evidence="7"/>
<evidence type="ECO:0000256" key="4">
    <source>
        <dbReference type="ARBA" id="ARBA00023002"/>
    </source>
</evidence>
<dbReference type="InterPro" id="IPR002937">
    <property type="entry name" value="Amino_oxidase"/>
</dbReference>
<keyword evidence="7" id="KW-0472">Membrane</keyword>
<evidence type="ECO:0000256" key="6">
    <source>
        <dbReference type="PIRSR" id="PIRSR601613-1"/>
    </source>
</evidence>
<dbReference type="EMBL" id="CAIIXF020000009">
    <property type="protein sequence ID" value="CAH1793816.1"/>
    <property type="molecule type" value="Genomic_DNA"/>
</dbReference>
<dbReference type="PANTHER" id="PTHR43563">
    <property type="entry name" value="AMINE OXIDASE"/>
    <property type="match status" value="1"/>
</dbReference>
<evidence type="ECO:0000256" key="1">
    <source>
        <dbReference type="ARBA" id="ARBA00001974"/>
    </source>
</evidence>
<comment type="catalytic activity">
    <reaction evidence="5">
        <text>a secondary aliphatic amine + O2 + H2O = a primary amine + an aldehyde + H2O2</text>
        <dbReference type="Rhea" id="RHEA:26414"/>
        <dbReference type="ChEBI" id="CHEBI:15377"/>
        <dbReference type="ChEBI" id="CHEBI:15379"/>
        <dbReference type="ChEBI" id="CHEBI:16240"/>
        <dbReference type="ChEBI" id="CHEBI:17478"/>
        <dbReference type="ChEBI" id="CHEBI:58855"/>
        <dbReference type="ChEBI" id="CHEBI:65296"/>
        <dbReference type="EC" id="1.4.3.4"/>
    </reaction>
</comment>
<comment type="similarity">
    <text evidence="3 7">Belongs to the flavin monoamine oxidase family.</text>
</comment>
<reference evidence="9" key="1">
    <citation type="submission" date="2022-03" db="EMBL/GenBank/DDBJ databases">
        <authorList>
            <person name="Martin C."/>
        </authorList>
    </citation>
    <scope>NUCLEOTIDE SEQUENCE</scope>
</reference>
<dbReference type="SUPFAM" id="SSF54373">
    <property type="entry name" value="FAD-linked reductases, C-terminal domain"/>
    <property type="match status" value="1"/>
</dbReference>
<feature type="binding site" evidence="6">
    <location>
        <position position="443"/>
    </location>
    <ligand>
        <name>FAD</name>
        <dbReference type="ChEBI" id="CHEBI:57692"/>
    </ligand>
</feature>
<keyword evidence="4 7" id="KW-0560">Oxidoreductase</keyword>
<feature type="transmembrane region" description="Helical" evidence="7">
    <location>
        <begin position="500"/>
        <end position="518"/>
    </location>
</feature>
<evidence type="ECO:0000313" key="9">
    <source>
        <dbReference type="EMBL" id="CAH1793816.1"/>
    </source>
</evidence>
<feature type="binding site" evidence="6">
    <location>
        <begin position="38"/>
        <end position="39"/>
    </location>
    <ligand>
        <name>FAD</name>
        <dbReference type="ChEBI" id="CHEBI:57692"/>
    </ligand>
</feature>
<keyword evidence="7" id="KW-0274">FAD</keyword>